<evidence type="ECO:0000256" key="1">
    <source>
        <dbReference type="SAM" id="SignalP"/>
    </source>
</evidence>
<dbReference type="PROSITE" id="PS51257">
    <property type="entry name" value="PROKAR_LIPOPROTEIN"/>
    <property type="match status" value="1"/>
</dbReference>
<gene>
    <name evidence="2" type="ORF">J4D97_21875</name>
</gene>
<dbReference type="Gene3D" id="3.90.930.1">
    <property type="match status" value="1"/>
</dbReference>
<dbReference type="RefSeq" id="WP_208309444.1">
    <property type="nucleotide sequence ID" value="NZ_JAGETX010000031.1"/>
</dbReference>
<proteinExistence type="predicted"/>
<organism evidence="2 3">
    <name type="scientific">Hymenobacter defluvii</name>
    <dbReference type="NCBI Taxonomy" id="2054411"/>
    <lineage>
        <taxon>Bacteria</taxon>
        <taxon>Pseudomonadati</taxon>
        <taxon>Bacteroidota</taxon>
        <taxon>Cytophagia</taxon>
        <taxon>Cytophagales</taxon>
        <taxon>Hymenobacteraceae</taxon>
        <taxon>Hymenobacter</taxon>
    </lineage>
</organism>
<keyword evidence="3" id="KW-1185">Reference proteome</keyword>
<protein>
    <recommendedName>
        <fullName evidence="4">Toxin-antitoxin system YwqK family antitoxin</fullName>
    </recommendedName>
</protein>
<evidence type="ECO:0000313" key="2">
    <source>
        <dbReference type="EMBL" id="MBO3273313.1"/>
    </source>
</evidence>
<keyword evidence="1" id="KW-0732">Signal</keyword>
<reference evidence="2 3" key="1">
    <citation type="submission" date="2021-03" db="EMBL/GenBank/DDBJ databases">
        <authorList>
            <person name="Kim M.K."/>
        </authorList>
    </citation>
    <scope>NUCLEOTIDE SEQUENCE [LARGE SCALE GENOMIC DNA]</scope>
    <source>
        <strain evidence="2 3">BT507</strain>
    </source>
</reference>
<evidence type="ECO:0000313" key="3">
    <source>
        <dbReference type="Proteomes" id="UP000670527"/>
    </source>
</evidence>
<sequence>MRYASSFGLPLLVGLSLSACTAVHKPVGFWSRNRYNAKLERQGPWRIYYDETERHLAAKGRFRRNYERGRWRYYSFNGQREKWELYHQQPGGLISIRHYDLTGKIQRQGQARYVNEPDGPHFYWFGPWRYFDAQGKMVKIETYEGGTRISSDSVAGK</sequence>
<feature type="signal peptide" evidence="1">
    <location>
        <begin position="1"/>
        <end position="21"/>
    </location>
</feature>
<comment type="caution">
    <text evidence="2">The sequence shown here is derived from an EMBL/GenBank/DDBJ whole genome shotgun (WGS) entry which is preliminary data.</text>
</comment>
<dbReference type="Proteomes" id="UP000670527">
    <property type="component" value="Unassembled WGS sequence"/>
</dbReference>
<dbReference type="EMBL" id="JAGETX010000031">
    <property type="protein sequence ID" value="MBO3273313.1"/>
    <property type="molecule type" value="Genomic_DNA"/>
</dbReference>
<feature type="chain" id="PRO_5047487071" description="Toxin-antitoxin system YwqK family antitoxin" evidence="1">
    <location>
        <begin position="22"/>
        <end position="157"/>
    </location>
</feature>
<name>A0ABS3TJF8_9BACT</name>
<accession>A0ABS3TJF8</accession>
<evidence type="ECO:0008006" key="4">
    <source>
        <dbReference type="Google" id="ProtNLM"/>
    </source>
</evidence>